<keyword evidence="2" id="KW-1185">Reference proteome</keyword>
<name>A0A1L9RFR0_ASPWE</name>
<evidence type="ECO:0000313" key="1">
    <source>
        <dbReference type="EMBL" id="OJJ33750.1"/>
    </source>
</evidence>
<organism evidence="1 2">
    <name type="scientific">Aspergillus wentii DTO 134E9</name>
    <dbReference type="NCBI Taxonomy" id="1073089"/>
    <lineage>
        <taxon>Eukaryota</taxon>
        <taxon>Fungi</taxon>
        <taxon>Dikarya</taxon>
        <taxon>Ascomycota</taxon>
        <taxon>Pezizomycotina</taxon>
        <taxon>Eurotiomycetes</taxon>
        <taxon>Eurotiomycetidae</taxon>
        <taxon>Eurotiales</taxon>
        <taxon>Aspergillaceae</taxon>
        <taxon>Aspergillus</taxon>
        <taxon>Aspergillus subgen. Cremei</taxon>
    </lineage>
</organism>
<evidence type="ECO:0000313" key="2">
    <source>
        <dbReference type="Proteomes" id="UP000184383"/>
    </source>
</evidence>
<protein>
    <submittedName>
        <fullName evidence="1">Uncharacterized protein</fullName>
    </submittedName>
</protein>
<dbReference type="GeneID" id="63753879"/>
<sequence>MNIITPDTAYCLYPKRTLLQRQMQIIARVNLTPSEQIAVQKYEARGWKRVMWSDRQRDAELVNIRYVGDQFTWTVSLPGLDGDGSKKTRCKEETKIGFVAEFDRVFLL</sequence>
<dbReference type="VEuPathDB" id="FungiDB:ASPWEDRAFT_542440"/>
<dbReference type="Proteomes" id="UP000184383">
    <property type="component" value="Unassembled WGS sequence"/>
</dbReference>
<dbReference type="EMBL" id="KV878213">
    <property type="protein sequence ID" value="OJJ33750.1"/>
    <property type="molecule type" value="Genomic_DNA"/>
</dbReference>
<dbReference type="AlphaFoldDB" id="A0A1L9RFR0"/>
<gene>
    <name evidence="1" type="ORF">ASPWEDRAFT_542440</name>
</gene>
<proteinExistence type="predicted"/>
<reference evidence="2" key="1">
    <citation type="journal article" date="2017" name="Genome Biol.">
        <title>Comparative genomics reveals high biological diversity and specific adaptations in the industrially and medically important fungal genus Aspergillus.</title>
        <authorList>
            <person name="de Vries R.P."/>
            <person name="Riley R."/>
            <person name="Wiebenga A."/>
            <person name="Aguilar-Osorio G."/>
            <person name="Amillis S."/>
            <person name="Uchima C.A."/>
            <person name="Anderluh G."/>
            <person name="Asadollahi M."/>
            <person name="Askin M."/>
            <person name="Barry K."/>
            <person name="Battaglia E."/>
            <person name="Bayram O."/>
            <person name="Benocci T."/>
            <person name="Braus-Stromeyer S.A."/>
            <person name="Caldana C."/>
            <person name="Canovas D."/>
            <person name="Cerqueira G.C."/>
            <person name="Chen F."/>
            <person name="Chen W."/>
            <person name="Choi C."/>
            <person name="Clum A."/>
            <person name="Dos Santos R.A."/>
            <person name="Damasio A.R."/>
            <person name="Diallinas G."/>
            <person name="Emri T."/>
            <person name="Fekete E."/>
            <person name="Flipphi M."/>
            <person name="Freyberg S."/>
            <person name="Gallo A."/>
            <person name="Gournas C."/>
            <person name="Habgood R."/>
            <person name="Hainaut M."/>
            <person name="Harispe M.L."/>
            <person name="Henrissat B."/>
            <person name="Hilden K.S."/>
            <person name="Hope R."/>
            <person name="Hossain A."/>
            <person name="Karabika E."/>
            <person name="Karaffa L."/>
            <person name="Karanyi Z."/>
            <person name="Krasevec N."/>
            <person name="Kuo A."/>
            <person name="Kusch H."/>
            <person name="LaButti K."/>
            <person name="Lagendijk E.L."/>
            <person name="Lapidus A."/>
            <person name="Levasseur A."/>
            <person name="Lindquist E."/>
            <person name="Lipzen A."/>
            <person name="Logrieco A.F."/>
            <person name="MacCabe A."/>
            <person name="Maekelae M.R."/>
            <person name="Malavazi I."/>
            <person name="Melin P."/>
            <person name="Meyer V."/>
            <person name="Mielnichuk N."/>
            <person name="Miskei M."/>
            <person name="Molnar A.P."/>
            <person name="Mule G."/>
            <person name="Ngan C.Y."/>
            <person name="Orejas M."/>
            <person name="Orosz E."/>
            <person name="Ouedraogo J.P."/>
            <person name="Overkamp K.M."/>
            <person name="Park H.-S."/>
            <person name="Perrone G."/>
            <person name="Piumi F."/>
            <person name="Punt P.J."/>
            <person name="Ram A.F."/>
            <person name="Ramon A."/>
            <person name="Rauscher S."/>
            <person name="Record E."/>
            <person name="Riano-Pachon D.M."/>
            <person name="Robert V."/>
            <person name="Roehrig J."/>
            <person name="Ruller R."/>
            <person name="Salamov A."/>
            <person name="Salih N.S."/>
            <person name="Samson R.A."/>
            <person name="Sandor E."/>
            <person name="Sanguinetti M."/>
            <person name="Schuetze T."/>
            <person name="Sepcic K."/>
            <person name="Shelest E."/>
            <person name="Sherlock G."/>
            <person name="Sophianopoulou V."/>
            <person name="Squina F.M."/>
            <person name="Sun H."/>
            <person name="Susca A."/>
            <person name="Todd R.B."/>
            <person name="Tsang A."/>
            <person name="Unkles S.E."/>
            <person name="van de Wiele N."/>
            <person name="van Rossen-Uffink D."/>
            <person name="Oliveira J.V."/>
            <person name="Vesth T.C."/>
            <person name="Visser J."/>
            <person name="Yu J.-H."/>
            <person name="Zhou M."/>
            <person name="Andersen M.R."/>
            <person name="Archer D.B."/>
            <person name="Baker S.E."/>
            <person name="Benoit I."/>
            <person name="Brakhage A.A."/>
            <person name="Braus G.H."/>
            <person name="Fischer R."/>
            <person name="Frisvad J.C."/>
            <person name="Goldman G.H."/>
            <person name="Houbraken J."/>
            <person name="Oakley B."/>
            <person name="Pocsi I."/>
            <person name="Scazzocchio C."/>
            <person name="Seiboth B."/>
            <person name="vanKuyk P.A."/>
            <person name="Wortman J."/>
            <person name="Dyer P.S."/>
            <person name="Grigoriev I.V."/>
        </authorList>
    </citation>
    <scope>NUCLEOTIDE SEQUENCE [LARGE SCALE GENOMIC DNA]</scope>
    <source>
        <strain evidence="2">DTO 134E9</strain>
    </source>
</reference>
<dbReference type="RefSeq" id="XP_040687426.1">
    <property type="nucleotide sequence ID" value="XM_040838031.1"/>
</dbReference>
<dbReference type="OrthoDB" id="3041043at2759"/>
<accession>A0A1L9RFR0</accession>